<dbReference type="AlphaFoldDB" id="A0A1Z4JFN4"/>
<dbReference type="InterPro" id="IPR019494">
    <property type="entry name" value="FIST_C"/>
</dbReference>
<dbReference type="Proteomes" id="UP000217895">
    <property type="component" value="Chromosome"/>
</dbReference>
<dbReference type="PANTHER" id="PTHR40252">
    <property type="entry name" value="BLR0328 PROTEIN"/>
    <property type="match status" value="1"/>
</dbReference>
<dbReference type="Pfam" id="PF08495">
    <property type="entry name" value="FIST"/>
    <property type="match status" value="1"/>
</dbReference>
<evidence type="ECO:0000259" key="2">
    <source>
        <dbReference type="SMART" id="SM01204"/>
    </source>
</evidence>
<dbReference type="EMBL" id="AP018203">
    <property type="protein sequence ID" value="BAY55584.1"/>
    <property type="molecule type" value="Genomic_DNA"/>
</dbReference>
<dbReference type="Pfam" id="PF10442">
    <property type="entry name" value="FIST_C"/>
    <property type="match status" value="1"/>
</dbReference>
<gene>
    <name evidence="3" type="ORF">NIES2135_24080</name>
</gene>
<dbReference type="PANTHER" id="PTHR40252:SF2">
    <property type="entry name" value="BLR0328 PROTEIN"/>
    <property type="match status" value="1"/>
</dbReference>
<feature type="domain" description="FIST" evidence="1">
    <location>
        <begin position="45"/>
        <end position="244"/>
    </location>
</feature>
<organism evidence="3 4">
    <name type="scientific">Leptolyngbya boryana NIES-2135</name>
    <dbReference type="NCBI Taxonomy" id="1973484"/>
    <lineage>
        <taxon>Bacteria</taxon>
        <taxon>Bacillati</taxon>
        <taxon>Cyanobacteriota</taxon>
        <taxon>Cyanophyceae</taxon>
        <taxon>Leptolyngbyales</taxon>
        <taxon>Leptolyngbyaceae</taxon>
        <taxon>Leptolyngbya group</taxon>
        <taxon>Leptolyngbya</taxon>
    </lineage>
</organism>
<dbReference type="SMART" id="SM00897">
    <property type="entry name" value="FIST"/>
    <property type="match status" value="1"/>
</dbReference>
<keyword evidence="4" id="KW-1185">Reference proteome</keyword>
<name>A0A1Z4JFN4_LEPBY</name>
<dbReference type="InterPro" id="IPR013702">
    <property type="entry name" value="FIST_domain_N"/>
</dbReference>
<sequence length="408" mass="45160">MLETEVFQHSAMGTQAGVGMSHLRNVTQAAKEAVQKAMTAANITQPDFVFLFASLGYHQQKLVQVVRQETGNCPLAGCSGQGVIVQNEADESNFSVAVMVIQSDELRFTNRYAVGLKEQPTETGQTIASKLLMDFSEQAQAMFLFTDGITVNFDRLMTGIESEFAQQGYTVPPILGGAAGSDIEMKATYQYCDDQVISDGVVATLLSGDCQVIWALNHGCVPIGQERKITRAQGNKIFEIDHQPVFEVLREYLTEEEIQAWDRTIVAFCFGLKAPNYAQDHDEFVIRYLPSKDDVAGSVTLQTDVVEGSSIWITRRDPEKIAQGIDTIAEHLNTQLQAQSAKLIFQFDCYGRGKSVLGELEKQRLEQKLQQQVGTSLPWIGLYTHGEIAPIKGRNGFHNYTLVLAAIY</sequence>
<evidence type="ECO:0000259" key="1">
    <source>
        <dbReference type="SMART" id="SM00897"/>
    </source>
</evidence>
<evidence type="ECO:0008006" key="5">
    <source>
        <dbReference type="Google" id="ProtNLM"/>
    </source>
</evidence>
<accession>A0A1Z4JFN4</accession>
<feature type="domain" description="FIST C-domain" evidence="2">
    <location>
        <begin position="245"/>
        <end position="391"/>
    </location>
</feature>
<reference evidence="3 4" key="1">
    <citation type="submission" date="2017-06" db="EMBL/GenBank/DDBJ databases">
        <title>Genome sequencing of cyanobaciteial culture collection at National Institute for Environmental Studies (NIES).</title>
        <authorList>
            <person name="Hirose Y."/>
            <person name="Shimura Y."/>
            <person name="Fujisawa T."/>
            <person name="Nakamura Y."/>
            <person name="Kawachi M."/>
        </authorList>
    </citation>
    <scope>NUCLEOTIDE SEQUENCE [LARGE SCALE GENOMIC DNA]</scope>
    <source>
        <strain evidence="3 4">NIES-2135</strain>
    </source>
</reference>
<evidence type="ECO:0000313" key="4">
    <source>
        <dbReference type="Proteomes" id="UP000217895"/>
    </source>
</evidence>
<dbReference type="SMART" id="SM01204">
    <property type="entry name" value="FIST_C"/>
    <property type="match status" value="1"/>
</dbReference>
<protein>
    <recommendedName>
        <fullName evidence="5">Histidine kinase</fullName>
    </recommendedName>
</protein>
<evidence type="ECO:0000313" key="3">
    <source>
        <dbReference type="EMBL" id="BAY55584.1"/>
    </source>
</evidence>
<proteinExistence type="predicted"/>